<proteinExistence type="predicted"/>
<keyword evidence="4" id="KW-1185">Reference proteome</keyword>
<comment type="caution">
    <text evidence="3">The sequence shown here is derived from an EMBL/GenBank/DDBJ whole genome shotgun (WGS) entry which is preliminary data.</text>
</comment>
<gene>
    <name evidence="3" type="ORF">ABEB36_010096</name>
</gene>
<keyword evidence="2" id="KW-0812">Transmembrane</keyword>
<keyword evidence="2" id="KW-1133">Transmembrane helix</keyword>
<dbReference type="EMBL" id="JBDJPC010000007">
    <property type="protein sequence ID" value="KAL1494510.1"/>
    <property type="molecule type" value="Genomic_DNA"/>
</dbReference>
<organism evidence="3 4">
    <name type="scientific">Hypothenemus hampei</name>
    <name type="common">Coffee berry borer</name>
    <dbReference type="NCBI Taxonomy" id="57062"/>
    <lineage>
        <taxon>Eukaryota</taxon>
        <taxon>Metazoa</taxon>
        <taxon>Ecdysozoa</taxon>
        <taxon>Arthropoda</taxon>
        <taxon>Hexapoda</taxon>
        <taxon>Insecta</taxon>
        <taxon>Pterygota</taxon>
        <taxon>Neoptera</taxon>
        <taxon>Endopterygota</taxon>
        <taxon>Coleoptera</taxon>
        <taxon>Polyphaga</taxon>
        <taxon>Cucujiformia</taxon>
        <taxon>Curculionidae</taxon>
        <taxon>Scolytinae</taxon>
        <taxon>Hypothenemus</taxon>
    </lineage>
</organism>
<evidence type="ECO:0000313" key="4">
    <source>
        <dbReference type="Proteomes" id="UP001566132"/>
    </source>
</evidence>
<accession>A0ABD1EII1</accession>
<sequence length="371" mass="41703">MTTKFPSVKSTPAIPWKFLGSVSSVSPSSFDKEPITNNVISSTIETPLNNTGYYIDDEEEIMWNDLKTVMIACVATLLPLIIALMVVYGLRKLWIQYKTRKKRNHQTDEEVAKENLSLATSKPLHAHLHDDKDRQPDLTATIINTDHCDLDDGQNQPTIMNNTRQQSNVNGSIITMTLKNNHLIVETEERNDIEEDSRETTLHYSPSARNGVFVVEVQQGIRRSPSSAKNPSPDSASALVHNPPEKFDDEESNLSVNPQIFTSFGLSVSNSSLNSSRYSYSYNQYSYDQGNYGYNVDLGYPNDFSNERVAVSSKPKITSAVYKKKSMSFDVDYKGGKEKMVKNNSLDNVLESDGLEDVFFKLLQEEANDSK</sequence>
<dbReference type="AlphaFoldDB" id="A0ABD1EII1"/>
<evidence type="ECO:0000256" key="2">
    <source>
        <dbReference type="SAM" id="Phobius"/>
    </source>
</evidence>
<evidence type="ECO:0000256" key="1">
    <source>
        <dbReference type="SAM" id="MobiDB-lite"/>
    </source>
</evidence>
<keyword evidence="2" id="KW-0472">Membrane</keyword>
<name>A0ABD1EII1_HYPHA</name>
<reference evidence="3 4" key="1">
    <citation type="submission" date="2024-05" db="EMBL/GenBank/DDBJ databases">
        <title>Genetic variation in Jamaican populations of the coffee berry borer (Hypothenemus hampei).</title>
        <authorList>
            <person name="Errbii M."/>
            <person name="Myrie A."/>
        </authorList>
    </citation>
    <scope>NUCLEOTIDE SEQUENCE [LARGE SCALE GENOMIC DNA]</scope>
    <source>
        <strain evidence="3">JA-Hopewell-2020-01-JO</strain>
        <tissue evidence="3">Whole body</tissue>
    </source>
</reference>
<evidence type="ECO:0000313" key="3">
    <source>
        <dbReference type="EMBL" id="KAL1494510.1"/>
    </source>
</evidence>
<protein>
    <submittedName>
        <fullName evidence="3">Uncharacterized protein</fullName>
    </submittedName>
</protein>
<feature type="transmembrane region" description="Helical" evidence="2">
    <location>
        <begin position="69"/>
        <end position="90"/>
    </location>
</feature>
<feature type="compositionally biased region" description="Polar residues" evidence="1">
    <location>
        <begin position="224"/>
        <end position="235"/>
    </location>
</feature>
<feature type="region of interest" description="Disordered" evidence="1">
    <location>
        <begin position="221"/>
        <end position="252"/>
    </location>
</feature>
<dbReference type="Proteomes" id="UP001566132">
    <property type="component" value="Unassembled WGS sequence"/>
</dbReference>